<dbReference type="InterPro" id="IPR025158">
    <property type="entry name" value="Mg_chelat-rel_C"/>
</dbReference>
<dbReference type="EMBL" id="ACJX03000001">
    <property type="protein sequence ID" value="KRT35592.1"/>
    <property type="molecule type" value="Genomic_DNA"/>
</dbReference>
<dbReference type="InterPro" id="IPR014721">
    <property type="entry name" value="Ribsml_uS5_D2-typ_fold_subgr"/>
</dbReference>
<dbReference type="AlphaFoldDB" id="A0A0T5XB62"/>
<dbReference type="PANTHER" id="PTHR32039">
    <property type="entry name" value="MAGNESIUM-CHELATASE SUBUNIT CHLI"/>
    <property type="match status" value="1"/>
</dbReference>
<protein>
    <submittedName>
        <fullName evidence="3">Mg chelatase-like protein</fullName>
    </submittedName>
</protein>
<name>A0A0T5XB62_9BACT</name>
<sequence>MNRIYGLTLRGIDALPVEVEVCVTGGLFSISIVGLADTAVKEARERVRIALGTLGIKLKGHIAVNLAPADLPKEGALLDLPMAVGIAREAGFIPKDVSGIFMGELALDGRLRKVKGGVPAAFLSREMSLPLFVPRGNAPEASMVQGVEVYSCSNIAELFSHLRGEIRLKKLDFSLPKAKVVEVEPDFADIKGHVAAKRGMEIAAAGHHNLALIGAPGSGKTMLAKALRGILPPLSDEELIEVMRIRSARGVSIEVERTRPFRPVHHTASVVALCGGGSDLRPGEISLAHRGVLFLDEITEFRRDVLEALRQPLEDGCITVSRAAGSVVYPASVLLVTASNPCPCGYLGDSARNCTCSPGDIERYSRKLSGPILDRIDLRLQIPRLTPDELLELDGAGESSFEIRQRVIKARELQIERWSSFGVKCNAELSENMIKKHLGLSKNGRAFLKSLGAAFKLTGRGFSRVLKVARTIADLAGDKSVDEPHLAEALAYRGGYFFER</sequence>
<comment type="similarity">
    <text evidence="1">Belongs to the Mg-chelatase subunits D/I family. ComM subfamily.</text>
</comment>
<dbReference type="SUPFAM" id="SSF52540">
    <property type="entry name" value="P-loop containing nucleoside triphosphate hydrolases"/>
    <property type="match status" value="1"/>
</dbReference>
<evidence type="ECO:0000256" key="1">
    <source>
        <dbReference type="ARBA" id="ARBA00006354"/>
    </source>
</evidence>
<dbReference type="SMART" id="SM00382">
    <property type="entry name" value="AAA"/>
    <property type="match status" value="1"/>
</dbReference>
<dbReference type="InterPro" id="IPR004482">
    <property type="entry name" value="Mg_chelat-rel"/>
</dbReference>
<dbReference type="InterPro" id="IPR020568">
    <property type="entry name" value="Ribosomal_Su5_D2-typ_SF"/>
</dbReference>
<keyword evidence="4" id="KW-1185">Reference proteome</keyword>
<organism evidence="3 4">
    <name type="scientific">Acetomicrobium hydrogeniformans ATCC BAA-1850</name>
    <dbReference type="NCBI Taxonomy" id="592015"/>
    <lineage>
        <taxon>Bacteria</taxon>
        <taxon>Thermotogati</taxon>
        <taxon>Synergistota</taxon>
        <taxon>Synergistia</taxon>
        <taxon>Synergistales</taxon>
        <taxon>Acetomicrobiaceae</taxon>
        <taxon>Acetomicrobium</taxon>
    </lineage>
</organism>
<evidence type="ECO:0000313" key="3">
    <source>
        <dbReference type="EMBL" id="KRT35592.1"/>
    </source>
</evidence>
<dbReference type="InterPro" id="IPR045006">
    <property type="entry name" value="CHLI-like"/>
</dbReference>
<evidence type="ECO:0000259" key="2">
    <source>
        <dbReference type="SMART" id="SM00382"/>
    </source>
</evidence>
<feature type="domain" description="AAA+ ATPase" evidence="2">
    <location>
        <begin position="206"/>
        <end position="386"/>
    </location>
</feature>
<accession>A0A0T5XB62</accession>
<gene>
    <name evidence="3" type="ORF">HMPREF1705_02828</name>
</gene>
<dbReference type="Pfam" id="PF13541">
    <property type="entry name" value="ChlI"/>
    <property type="match status" value="1"/>
</dbReference>
<reference evidence="4" key="1">
    <citation type="submission" date="2012-09" db="EMBL/GenBank/DDBJ databases">
        <authorList>
            <person name="Weinstock G."/>
            <person name="Sodergren E."/>
            <person name="Clifton S."/>
            <person name="Fulton L."/>
            <person name="Fulton B."/>
            <person name="Courtney L."/>
            <person name="Fronick C."/>
            <person name="Harrison M."/>
            <person name="Strong C."/>
            <person name="Farmer C."/>
            <person name="Delehaunty K."/>
            <person name="Markovic C."/>
            <person name="Hall O."/>
            <person name="Minx P."/>
            <person name="Tomlinson C."/>
            <person name="Mitreva M."/>
            <person name="Nelson J."/>
            <person name="Hou S."/>
            <person name="Wollam A."/>
            <person name="Pepin K.H."/>
            <person name="Johnson M."/>
            <person name="Bhonagiri V."/>
            <person name="Nash W.E."/>
            <person name="Suruliraj S."/>
            <person name="Warren W."/>
            <person name="Chinwalla A."/>
            <person name="Mardis E.R."/>
            <person name="Wilson R.K."/>
        </authorList>
    </citation>
    <scope>NUCLEOTIDE SEQUENCE [LARGE SCALE GENOMIC DNA]</scope>
    <source>
        <strain evidence="4">OS1</strain>
    </source>
</reference>
<dbReference type="PANTHER" id="PTHR32039:SF7">
    <property type="entry name" value="COMPETENCE PROTEIN COMM"/>
    <property type="match status" value="1"/>
</dbReference>
<dbReference type="eggNOG" id="COG0606">
    <property type="taxonomic scope" value="Bacteria"/>
</dbReference>
<dbReference type="Pfam" id="PF01078">
    <property type="entry name" value="Mg_chelatase"/>
    <property type="match status" value="1"/>
</dbReference>
<dbReference type="SUPFAM" id="SSF54211">
    <property type="entry name" value="Ribosomal protein S5 domain 2-like"/>
    <property type="match status" value="1"/>
</dbReference>
<comment type="caution">
    <text evidence="3">The sequence shown here is derived from an EMBL/GenBank/DDBJ whole genome shotgun (WGS) entry which is preliminary data.</text>
</comment>
<dbReference type="Gene3D" id="3.40.50.300">
    <property type="entry name" value="P-loop containing nucleotide triphosphate hydrolases"/>
    <property type="match status" value="1"/>
</dbReference>
<dbReference type="OrthoDB" id="9813147at2"/>
<dbReference type="Proteomes" id="UP000005273">
    <property type="component" value="Unassembled WGS sequence"/>
</dbReference>
<evidence type="ECO:0000313" key="4">
    <source>
        <dbReference type="Proteomes" id="UP000005273"/>
    </source>
</evidence>
<dbReference type="GO" id="GO:0005524">
    <property type="term" value="F:ATP binding"/>
    <property type="evidence" value="ECO:0007669"/>
    <property type="project" value="InterPro"/>
</dbReference>
<dbReference type="Pfam" id="PF13335">
    <property type="entry name" value="Mg_chelatase_C"/>
    <property type="match status" value="1"/>
</dbReference>
<dbReference type="Gene3D" id="3.30.230.10">
    <property type="match status" value="1"/>
</dbReference>
<dbReference type="InterPro" id="IPR003593">
    <property type="entry name" value="AAA+_ATPase"/>
</dbReference>
<dbReference type="InterPro" id="IPR027417">
    <property type="entry name" value="P-loop_NTPase"/>
</dbReference>
<dbReference type="STRING" id="592015.HMPREF1705_02828"/>
<dbReference type="InterPro" id="IPR000523">
    <property type="entry name" value="Mg_chelatse_chII-like_cat_dom"/>
</dbReference>
<dbReference type="RefSeq" id="WP_057940796.1">
    <property type="nucleotide sequence ID" value="NZ_ACJX03000001.1"/>
</dbReference>
<dbReference type="NCBIfam" id="TIGR00368">
    <property type="entry name" value="YifB family Mg chelatase-like AAA ATPase"/>
    <property type="match status" value="1"/>
</dbReference>
<proteinExistence type="inferred from homology"/>